<dbReference type="InterPro" id="IPR001128">
    <property type="entry name" value="Cyt_P450"/>
</dbReference>
<dbReference type="InterPro" id="IPR036396">
    <property type="entry name" value="Cyt_P450_sf"/>
</dbReference>
<evidence type="ECO:0000256" key="4">
    <source>
        <dbReference type="ARBA" id="ARBA00022723"/>
    </source>
</evidence>
<dbReference type="KEGG" id="mtr:11445333"/>
<keyword evidence="14" id="KW-1185">Reference proteome</keyword>
<evidence type="ECO:0000256" key="8">
    <source>
        <dbReference type="PIRSR" id="PIRSR602401-1"/>
    </source>
</evidence>
<dbReference type="GO" id="GO:0016705">
    <property type="term" value="F:oxidoreductase activity, acting on paired donors, with incorporation or reduction of molecular oxygen"/>
    <property type="evidence" value="ECO:0007669"/>
    <property type="project" value="InterPro"/>
</dbReference>
<evidence type="ECO:0000256" key="3">
    <source>
        <dbReference type="ARBA" id="ARBA00022617"/>
    </source>
</evidence>
<dbReference type="PROSITE" id="PS00086">
    <property type="entry name" value="CYTOCHROME_P450"/>
    <property type="match status" value="1"/>
</dbReference>
<dbReference type="Gramene" id="rna15512">
    <property type="protein sequence ID" value="RHN67332.1"/>
    <property type="gene ID" value="gene15512"/>
</dbReference>
<evidence type="ECO:0000256" key="5">
    <source>
        <dbReference type="ARBA" id="ARBA00023002"/>
    </source>
</evidence>
<evidence type="ECO:0000256" key="10">
    <source>
        <dbReference type="SAM" id="Phobius"/>
    </source>
</evidence>
<reference evidence="13" key="3">
    <citation type="submission" date="2015-04" db="UniProtKB">
        <authorList>
            <consortium name="EnsemblPlants"/>
        </authorList>
    </citation>
    <scope>IDENTIFICATION</scope>
    <source>
        <strain evidence="13">cv. Jemalong A17</strain>
    </source>
</reference>
<name>G7IUZ1_MEDTR</name>
<dbReference type="OMA" id="MDPAYWD"/>
<evidence type="ECO:0000256" key="2">
    <source>
        <dbReference type="ARBA" id="ARBA00010617"/>
    </source>
</evidence>
<dbReference type="GO" id="GO:0005506">
    <property type="term" value="F:iron ion binding"/>
    <property type="evidence" value="ECO:0007669"/>
    <property type="project" value="InterPro"/>
</dbReference>
<dbReference type="FunFam" id="1.10.630.10:FF:000008">
    <property type="entry name" value="Cytochrome P450 71D8"/>
    <property type="match status" value="1"/>
</dbReference>
<dbReference type="PaxDb" id="3880-AES70579"/>
<reference evidence="15" key="4">
    <citation type="journal article" date="2018" name="Nat. Plants">
        <title>Whole-genome landscape of Medicago truncatula symbiotic genes.</title>
        <authorList>
            <person name="Pecrix Y."/>
            <person name="Staton S.E."/>
            <person name="Sallet E."/>
            <person name="Lelandais-Briere C."/>
            <person name="Moreau S."/>
            <person name="Carrere S."/>
            <person name="Blein T."/>
            <person name="Jardinaud M.F."/>
            <person name="Latrasse D."/>
            <person name="Zouine M."/>
            <person name="Zahm M."/>
            <person name="Kreplak J."/>
            <person name="Mayjonade B."/>
            <person name="Satge C."/>
            <person name="Perez M."/>
            <person name="Cauet S."/>
            <person name="Marande W."/>
            <person name="Chantry-Darmon C."/>
            <person name="Lopez-Roques C."/>
            <person name="Bouchez O."/>
            <person name="Berard A."/>
            <person name="Debelle F."/>
            <person name="Munos S."/>
            <person name="Bendahmane A."/>
            <person name="Berges H."/>
            <person name="Niebel A."/>
            <person name="Buitink J."/>
            <person name="Frugier F."/>
            <person name="Benhamed M."/>
            <person name="Crespi M."/>
            <person name="Gouzy J."/>
            <person name="Gamas P."/>
        </authorList>
    </citation>
    <scope>NUCLEOTIDE SEQUENCE [LARGE SCALE GENOMIC DNA]</scope>
    <source>
        <strain evidence="15">cv. Jemalong A17</strain>
    </source>
</reference>
<dbReference type="GO" id="GO:0020037">
    <property type="term" value="F:heme binding"/>
    <property type="evidence" value="ECO:0007669"/>
    <property type="project" value="InterPro"/>
</dbReference>
<dbReference type="Gene3D" id="1.10.630.10">
    <property type="entry name" value="Cytochrome P450"/>
    <property type="match status" value="1"/>
</dbReference>
<keyword evidence="7 9" id="KW-0503">Monooxygenase</keyword>
<evidence type="ECO:0000313" key="13">
    <source>
        <dbReference type="EnsemblPlants" id="AES70579"/>
    </source>
</evidence>
<keyword evidence="5 9" id="KW-0560">Oxidoreductase</keyword>
<reference evidence="12" key="5">
    <citation type="journal article" date="2018" name="Nat. Plants">
        <title>Whole-genome landscape of Medicago truncatula symbiotic genes.</title>
        <authorList>
            <person name="Pecrix Y."/>
            <person name="Gamas P."/>
            <person name="Carrere S."/>
        </authorList>
    </citation>
    <scope>NUCLEOTIDE SEQUENCE</scope>
    <source>
        <tissue evidence="12">Leaves</tissue>
    </source>
</reference>
<dbReference type="PRINTS" id="PR00385">
    <property type="entry name" value="P450"/>
</dbReference>
<dbReference type="PANTHER" id="PTHR47955">
    <property type="entry name" value="CYTOCHROME P450 FAMILY 71 PROTEIN"/>
    <property type="match status" value="1"/>
</dbReference>
<dbReference type="EMBL" id="PSQE01000003">
    <property type="protein sequence ID" value="RHN67332.1"/>
    <property type="molecule type" value="Genomic_DNA"/>
</dbReference>
<keyword evidence="10" id="KW-0812">Transmembrane</keyword>
<keyword evidence="4 8" id="KW-0479">Metal-binding</keyword>
<keyword evidence="10" id="KW-1133">Transmembrane helix</keyword>
<evidence type="ECO:0000313" key="14">
    <source>
        <dbReference type="Proteomes" id="UP000002051"/>
    </source>
</evidence>
<dbReference type="Proteomes" id="UP000265566">
    <property type="component" value="Chromosome 3"/>
</dbReference>
<dbReference type="GO" id="GO:0016491">
    <property type="term" value="F:oxidoreductase activity"/>
    <property type="evidence" value="ECO:0000318"/>
    <property type="project" value="GO_Central"/>
</dbReference>
<dbReference type="STRING" id="3880.G7IUZ1"/>
<feature type="transmembrane region" description="Helical" evidence="10">
    <location>
        <begin position="5"/>
        <end position="25"/>
    </location>
</feature>
<evidence type="ECO:0000256" key="1">
    <source>
        <dbReference type="ARBA" id="ARBA00001971"/>
    </source>
</evidence>
<comment type="cofactor">
    <cofactor evidence="1 8">
        <name>heme</name>
        <dbReference type="ChEBI" id="CHEBI:30413"/>
    </cofactor>
</comment>
<organism evidence="11 14">
    <name type="scientific">Medicago truncatula</name>
    <name type="common">Barrel medic</name>
    <name type="synonym">Medicago tribuloides</name>
    <dbReference type="NCBI Taxonomy" id="3880"/>
    <lineage>
        <taxon>Eukaryota</taxon>
        <taxon>Viridiplantae</taxon>
        <taxon>Streptophyta</taxon>
        <taxon>Embryophyta</taxon>
        <taxon>Tracheophyta</taxon>
        <taxon>Spermatophyta</taxon>
        <taxon>Magnoliopsida</taxon>
        <taxon>eudicotyledons</taxon>
        <taxon>Gunneridae</taxon>
        <taxon>Pentapetalae</taxon>
        <taxon>rosids</taxon>
        <taxon>fabids</taxon>
        <taxon>Fabales</taxon>
        <taxon>Fabaceae</taxon>
        <taxon>Papilionoideae</taxon>
        <taxon>50 kb inversion clade</taxon>
        <taxon>NPAAA clade</taxon>
        <taxon>Hologalegina</taxon>
        <taxon>IRL clade</taxon>
        <taxon>Trifolieae</taxon>
        <taxon>Medicago</taxon>
    </lineage>
</organism>
<dbReference type="eggNOG" id="KOG0156">
    <property type="taxonomic scope" value="Eukaryota"/>
</dbReference>
<dbReference type="PANTHER" id="PTHR47955:SF8">
    <property type="entry name" value="CYTOCHROME P450 71D11-LIKE"/>
    <property type="match status" value="1"/>
</dbReference>
<feature type="binding site" description="axial binding residue" evidence="8">
    <location>
        <position position="439"/>
    </location>
    <ligand>
        <name>heme</name>
        <dbReference type="ChEBI" id="CHEBI:30413"/>
    </ligand>
    <ligandPart>
        <name>Fe</name>
        <dbReference type="ChEBI" id="CHEBI:18248"/>
    </ligandPart>
</feature>
<keyword evidence="3 8" id="KW-0349">Heme</keyword>
<dbReference type="InterPro" id="IPR002401">
    <property type="entry name" value="Cyt_P450_E_grp-I"/>
</dbReference>
<dbReference type="AlphaFoldDB" id="G7IUZ1"/>
<dbReference type="EMBL" id="CM001219">
    <property type="protein sequence ID" value="AES70579.1"/>
    <property type="molecule type" value="Genomic_DNA"/>
</dbReference>
<reference evidence="11 14" key="2">
    <citation type="journal article" date="2014" name="BMC Genomics">
        <title>An improved genome release (version Mt4.0) for the model legume Medicago truncatula.</title>
        <authorList>
            <person name="Tang H."/>
            <person name="Krishnakumar V."/>
            <person name="Bidwell S."/>
            <person name="Rosen B."/>
            <person name="Chan A."/>
            <person name="Zhou S."/>
            <person name="Gentzbittel L."/>
            <person name="Childs K.L."/>
            <person name="Yandell M."/>
            <person name="Gundlach H."/>
            <person name="Mayer K.F."/>
            <person name="Schwartz D.C."/>
            <person name="Town C.D."/>
        </authorList>
    </citation>
    <scope>GENOME REANNOTATION</scope>
    <source>
        <strain evidence="13 14">cv. Jemalong A17</strain>
    </source>
</reference>
<dbReference type="InterPro" id="IPR017972">
    <property type="entry name" value="Cyt_P450_CS"/>
</dbReference>
<evidence type="ECO:0000313" key="15">
    <source>
        <dbReference type="Proteomes" id="UP000265566"/>
    </source>
</evidence>
<dbReference type="CDD" id="cd11072">
    <property type="entry name" value="CYP71-like"/>
    <property type="match status" value="1"/>
</dbReference>
<sequence>MDLQIICFTSIFSLLMFVFIANKILTKKSESSAQNLPPGPLKLPIIGNIHNLIGSLPHHRLRDLSTKYGPLMHLKLGEVSTIVVSSAEYAKEVMKNHDLVFASRPPIQASKIMSYDSLGLAFAPYGDYWRNLRKICTLELLSSKRVQSFQPIRSEEVTNLIKWISSKEGSQINFTKEVFSTISTITSRTAFGKKCKENQKFISIVRDAIKIAGGFDLGDLYPSCRLLQNISGLKPKLEKLHKQADLIMQNIIDEHREVNKSRVNENQGEEVEEDLVDVLLKQDGLNDNSVKAVILDMYGGGSETSATTITWAMAEMIKNPKIMEKVQAEVREVFDKERNPNESDMEKLTYLKYVVKETLRLHPPAAFLLPRECGQACEINGYDIPFKSKVIVNAWAIGRDPNHWDDPERFYPERFIESCVDYKGNNFEFIPFGAGRRMCPGVTFGLVNVEYPLALLMYHFDWKLPNEMKNEDLDMSETFGSAVTRKDDLYLIPVMYHP</sequence>
<reference evidence="11 14" key="1">
    <citation type="journal article" date="2011" name="Nature">
        <title>The Medicago genome provides insight into the evolution of rhizobial symbioses.</title>
        <authorList>
            <person name="Young N.D."/>
            <person name="Debelle F."/>
            <person name="Oldroyd G.E."/>
            <person name="Geurts R."/>
            <person name="Cannon S.B."/>
            <person name="Udvardi M.K."/>
            <person name="Benedito V.A."/>
            <person name="Mayer K.F."/>
            <person name="Gouzy J."/>
            <person name="Schoof H."/>
            <person name="Van de Peer Y."/>
            <person name="Proost S."/>
            <person name="Cook D.R."/>
            <person name="Meyers B.C."/>
            <person name="Spannagl M."/>
            <person name="Cheung F."/>
            <person name="De Mita S."/>
            <person name="Krishnakumar V."/>
            <person name="Gundlach H."/>
            <person name="Zhou S."/>
            <person name="Mudge J."/>
            <person name="Bharti A.K."/>
            <person name="Murray J.D."/>
            <person name="Naoumkina M.A."/>
            <person name="Rosen B."/>
            <person name="Silverstein K.A."/>
            <person name="Tang H."/>
            <person name="Rombauts S."/>
            <person name="Zhao P.X."/>
            <person name="Zhou P."/>
            <person name="Barbe V."/>
            <person name="Bardou P."/>
            <person name="Bechner M."/>
            <person name="Bellec A."/>
            <person name="Berger A."/>
            <person name="Berges H."/>
            <person name="Bidwell S."/>
            <person name="Bisseling T."/>
            <person name="Choisne N."/>
            <person name="Couloux A."/>
            <person name="Denny R."/>
            <person name="Deshpande S."/>
            <person name="Dai X."/>
            <person name="Doyle J.J."/>
            <person name="Dudez A.M."/>
            <person name="Farmer A.D."/>
            <person name="Fouteau S."/>
            <person name="Franken C."/>
            <person name="Gibelin C."/>
            <person name="Gish J."/>
            <person name="Goldstein S."/>
            <person name="Gonzalez A.J."/>
            <person name="Green P.J."/>
            <person name="Hallab A."/>
            <person name="Hartog M."/>
            <person name="Hua A."/>
            <person name="Humphray S.J."/>
            <person name="Jeong D.H."/>
            <person name="Jing Y."/>
            <person name="Jocker A."/>
            <person name="Kenton S.M."/>
            <person name="Kim D.J."/>
            <person name="Klee K."/>
            <person name="Lai H."/>
            <person name="Lang C."/>
            <person name="Lin S."/>
            <person name="Macmil S.L."/>
            <person name="Magdelenat G."/>
            <person name="Matthews L."/>
            <person name="McCorrison J."/>
            <person name="Monaghan E.L."/>
            <person name="Mun J.H."/>
            <person name="Najar F.Z."/>
            <person name="Nicholson C."/>
            <person name="Noirot C."/>
            <person name="O'Bleness M."/>
            <person name="Paule C.R."/>
            <person name="Poulain J."/>
            <person name="Prion F."/>
            <person name="Qin B."/>
            <person name="Qu C."/>
            <person name="Retzel E.F."/>
            <person name="Riddle C."/>
            <person name="Sallet E."/>
            <person name="Samain S."/>
            <person name="Samson N."/>
            <person name="Sanders I."/>
            <person name="Saurat O."/>
            <person name="Scarpelli C."/>
            <person name="Schiex T."/>
            <person name="Segurens B."/>
            <person name="Severin A.J."/>
            <person name="Sherrier D.J."/>
            <person name="Shi R."/>
            <person name="Sims S."/>
            <person name="Singer S.R."/>
            <person name="Sinharoy S."/>
            <person name="Sterck L."/>
            <person name="Viollet A."/>
            <person name="Wang B.B."/>
            <person name="Wang K."/>
            <person name="Wang M."/>
            <person name="Wang X."/>
            <person name="Warfsmann J."/>
            <person name="Weissenbach J."/>
            <person name="White D.D."/>
            <person name="White J.D."/>
            <person name="Wiley G.B."/>
            <person name="Wincker P."/>
            <person name="Xing Y."/>
            <person name="Yang L."/>
            <person name="Yao Z."/>
            <person name="Ying F."/>
            <person name="Zhai J."/>
            <person name="Zhou L."/>
            <person name="Zuber A."/>
            <person name="Denarie J."/>
            <person name="Dixon R.A."/>
            <person name="May G.D."/>
            <person name="Schwartz D.C."/>
            <person name="Rogers J."/>
            <person name="Quetier F."/>
            <person name="Town C.D."/>
            <person name="Roe B.A."/>
        </authorList>
    </citation>
    <scope>NUCLEOTIDE SEQUENCE [LARGE SCALE GENOMIC DNA]</scope>
    <source>
        <strain evidence="11">A17</strain>
        <strain evidence="13 14">cv. Jemalong A17</strain>
    </source>
</reference>
<accession>G7IUZ1</accession>
<dbReference type="Pfam" id="PF00067">
    <property type="entry name" value="p450"/>
    <property type="match status" value="1"/>
</dbReference>
<dbReference type="EnsemblPlants" id="AES70579">
    <property type="protein sequence ID" value="AES70579"/>
    <property type="gene ID" value="MTR_3g057980"/>
</dbReference>
<keyword evidence="10" id="KW-0472">Membrane</keyword>
<gene>
    <name evidence="13" type="primary">11445333</name>
    <name evidence="11" type="ordered locus">MTR_3g057980</name>
    <name evidence="12" type="ORF">MtrunA17_Chr3g0101631</name>
</gene>
<protein>
    <submittedName>
        <fullName evidence="11">Cytochrome P450 family 71 protein</fullName>
    </submittedName>
    <submittedName>
        <fullName evidence="12">Putative cytochrome P450</fullName>
    </submittedName>
</protein>
<evidence type="ECO:0000256" key="7">
    <source>
        <dbReference type="ARBA" id="ARBA00023033"/>
    </source>
</evidence>
<keyword evidence="6 8" id="KW-0408">Iron</keyword>
<dbReference type="SUPFAM" id="SSF48264">
    <property type="entry name" value="Cytochrome P450"/>
    <property type="match status" value="1"/>
</dbReference>
<dbReference type="PRINTS" id="PR00463">
    <property type="entry name" value="EP450I"/>
</dbReference>
<dbReference type="GO" id="GO:0004497">
    <property type="term" value="F:monooxygenase activity"/>
    <property type="evidence" value="ECO:0007669"/>
    <property type="project" value="UniProtKB-KW"/>
</dbReference>
<evidence type="ECO:0000256" key="9">
    <source>
        <dbReference type="RuleBase" id="RU000461"/>
    </source>
</evidence>
<dbReference type="OrthoDB" id="1470350at2759"/>
<proteinExistence type="inferred from homology"/>
<evidence type="ECO:0000256" key="6">
    <source>
        <dbReference type="ARBA" id="ARBA00023004"/>
    </source>
</evidence>
<evidence type="ECO:0000313" key="11">
    <source>
        <dbReference type="EMBL" id="AES70579.1"/>
    </source>
</evidence>
<dbReference type="Proteomes" id="UP000002051">
    <property type="component" value="Chromosome 3"/>
</dbReference>
<comment type="similarity">
    <text evidence="2 9">Belongs to the cytochrome P450 family.</text>
</comment>
<dbReference type="HOGENOM" id="CLU_001570_4_1_1"/>
<evidence type="ECO:0000313" key="12">
    <source>
        <dbReference type="EMBL" id="RHN67332.1"/>
    </source>
</evidence>